<feature type="domain" description="Prokaryotic STING" evidence="11">
    <location>
        <begin position="159"/>
        <end position="306"/>
    </location>
</feature>
<dbReference type="RefSeq" id="WP_305005655.1">
    <property type="nucleotide sequence ID" value="NZ_JAUQSY010000003.1"/>
</dbReference>
<comment type="caution">
    <text evidence="12">The sequence shown here is derived from an EMBL/GenBank/DDBJ whole genome shotgun (WGS) entry which is preliminary data.</text>
</comment>
<sequence>MDPRLFIGSSKEGMKYADHIESMLMGIARCVKWYDDNVFKPNRGTLDTLVKQAKLSDFALLIATKDDVTTNAERGTERNVPRDNVIFEFGLFLGATSIDRAFLFAQKGANLPSDFNGVSVLTFDDAAAPGAHEHIDSVVGRLIGSIHAAQSQSELGFVPSTALAMGYFTNFIKPVCEKLGKNKLLSYNGDKVEVKTYQMTVVLPENIDDDGVGAFTDAYNQQYSLERAETAVLDVAGGRGYPFHFKIDPPHEGPGMSLDAHVFDIPTTLNTILEAIKLFMPSGTVGVDLDKENLERRELKNFANVLRYYIGRNTWTKGHVTILEDVSL</sequence>
<dbReference type="EMBL" id="JAUQSY010000003">
    <property type="protein sequence ID" value="MDO7874342.1"/>
    <property type="molecule type" value="Genomic_DNA"/>
</dbReference>
<keyword evidence="3" id="KW-0051">Antiviral defense</keyword>
<evidence type="ECO:0000256" key="9">
    <source>
        <dbReference type="ARBA" id="ARBA00049230"/>
    </source>
</evidence>
<reference evidence="12" key="1">
    <citation type="submission" date="2023-07" db="EMBL/GenBank/DDBJ databases">
        <authorList>
            <person name="Kim M.K."/>
        </authorList>
    </citation>
    <scope>NUCLEOTIDE SEQUENCE</scope>
    <source>
        <strain evidence="12">ASUV-10-1</strain>
    </source>
</reference>
<name>A0ABT9B7U0_9BACT</name>
<dbReference type="Proteomes" id="UP001176429">
    <property type="component" value="Unassembled WGS sequence"/>
</dbReference>
<protein>
    <recommendedName>
        <fullName evidence="6">CD-NTase-associated protein 12</fullName>
        <ecNumber evidence="5">3.2.2.5</ecNumber>
    </recommendedName>
    <alternativeName>
        <fullName evidence="7">NAD(+) hydrolase</fullName>
    </alternativeName>
    <alternativeName>
        <fullName evidence="8">TIR-STING</fullName>
    </alternativeName>
</protein>
<comment type="catalytic activity">
    <reaction evidence="9">
        <text>NAD(+) + H2O = ADP-D-ribose + nicotinamide + H(+)</text>
        <dbReference type="Rhea" id="RHEA:16301"/>
        <dbReference type="ChEBI" id="CHEBI:15377"/>
        <dbReference type="ChEBI" id="CHEBI:15378"/>
        <dbReference type="ChEBI" id="CHEBI:17154"/>
        <dbReference type="ChEBI" id="CHEBI:57540"/>
        <dbReference type="ChEBI" id="CHEBI:57967"/>
        <dbReference type="EC" id="3.2.2.5"/>
    </reaction>
</comment>
<evidence type="ECO:0000256" key="8">
    <source>
        <dbReference type="ARBA" id="ARBA00034366"/>
    </source>
</evidence>
<evidence type="ECO:0000256" key="6">
    <source>
        <dbReference type="ARBA" id="ARBA00034339"/>
    </source>
</evidence>
<evidence type="ECO:0000259" key="11">
    <source>
        <dbReference type="Pfam" id="PF20300"/>
    </source>
</evidence>
<evidence type="ECO:0000259" key="10">
    <source>
        <dbReference type="Pfam" id="PF10137"/>
    </source>
</evidence>
<accession>A0ABT9B7U0</accession>
<dbReference type="EC" id="3.2.2.5" evidence="5"/>
<gene>
    <name evidence="12" type="ORF">Q5H93_06330</name>
</gene>
<keyword evidence="1" id="KW-0547">Nucleotide-binding</keyword>
<evidence type="ECO:0000256" key="7">
    <source>
        <dbReference type="ARBA" id="ARBA00034355"/>
    </source>
</evidence>
<evidence type="ECO:0000313" key="13">
    <source>
        <dbReference type="Proteomes" id="UP001176429"/>
    </source>
</evidence>
<evidence type="ECO:0000256" key="1">
    <source>
        <dbReference type="ARBA" id="ARBA00022741"/>
    </source>
</evidence>
<dbReference type="Pfam" id="PF20300">
    <property type="entry name" value="prok_STING"/>
    <property type="match status" value="1"/>
</dbReference>
<dbReference type="InterPro" id="IPR019302">
    <property type="entry name" value="CAP12/PCTIR_TIR_dom"/>
</dbReference>
<evidence type="ECO:0000256" key="5">
    <source>
        <dbReference type="ARBA" id="ARBA00034327"/>
    </source>
</evidence>
<dbReference type="InterPro" id="IPR046876">
    <property type="entry name" value="Prok_STING"/>
</dbReference>
<proteinExistence type="inferred from homology"/>
<evidence type="ECO:0000313" key="12">
    <source>
        <dbReference type="EMBL" id="MDO7874342.1"/>
    </source>
</evidence>
<comment type="similarity">
    <text evidence="4">In the C-terminal section; belongs to the bacterial STING family.</text>
</comment>
<keyword evidence="2" id="KW-0378">Hydrolase</keyword>
<evidence type="ECO:0000256" key="2">
    <source>
        <dbReference type="ARBA" id="ARBA00022801"/>
    </source>
</evidence>
<evidence type="ECO:0000256" key="4">
    <source>
        <dbReference type="ARBA" id="ARBA00034315"/>
    </source>
</evidence>
<feature type="domain" description="CD-NTase-associated protein 12/Pycsar effector protein TIR" evidence="10">
    <location>
        <begin position="4"/>
        <end position="124"/>
    </location>
</feature>
<organism evidence="12 13">
    <name type="scientific">Hymenobacter aranciens</name>
    <dbReference type="NCBI Taxonomy" id="3063996"/>
    <lineage>
        <taxon>Bacteria</taxon>
        <taxon>Pseudomonadati</taxon>
        <taxon>Bacteroidota</taxon>
        <taxon>Cytophagia</taxon>
        <taxon>Cytophagales</taxon>
        <taxon>Hymenobacteraceae</taxon>
        <taxon>Hymenobacter</taxon>
    </lineage>
</organism>
<dbReference type="Pfam" id="PF10137">
    <property type="entry name" value="CAP12-PCTIR_TIR"/>
    <property type="match status" value="1"/>
</dbReference>
<evidence type="ECO:0000256" key="3">
    <source>
        <dbReference type="ARBA" id="ARBA00023118"/>
    </source>
</evidence>
<keyword evidence="13" id="KW-1185">Reference proteome</keyword>
<dbReference type="CDD" id="cd22659">
    <property type="entry name" value="STING_bact-like"/>
    <property type="match status" value="1"/>
</dbReference>